<dbReference type="PANTHER" id="PTHR43669">
    <property type="entry name" value="5-KETO-D-GLUCONATE 5-REDUCTASE"/>
    <property type="match status" value="1"/>
</dbReference>
<name>A0A0P9EJ68_RHOGW</name>
<dbReference type="EMBL" id="KQ474082">
    <property type="protein sequence ID" value="KPV73574.1"/>
    <property type="molecule type" value="Genomic_DNA"/>
</dbReference>
<evidence type="ECO:0000256" key="3">
    <source>
        <dbReference type="RuleBase" id="RU000363"/>
    </source>
</evidence>
<dbReference type="RefSeq" id="XP_018269623.1">
    <property type="nucleotide sequence ID" value="XM_018417495.1"/>
</dbReference>
<dbReference type="InterPro" id="IPR036291">
    <property type="entry name" value="NAD(P)-bd_dom_sf"/>
</dbReference>
<dbReference type="PRINTS" id="PR00081">
    <property type="entry name" value="GDHRDH"/>
</dbReference>
<dbReference type="Gene3D" id="3.40.50.720">
    <property type="entry name" value="NAD(P)-binding Rossmann-like Domain"/>
    <property type="match status" value="1"/>
</dbReference>
<dbReference type="SUPFAM" id="SSF51735">
    <property type="entry name" value="NAD(P)-binding Rossmann-fold domains"/>
    <property type="match status" value="1"/>
</dbReference>
<reference evidence="4 5" key="1">
    <citation type="journal article" date="2015" name="Front. Microbiol.">
        <title>Genome sequence of the plant growth promoting endophytic yeast Rhodotorula graminis WP1.</title>
        <authorList>
            <person name="Firrincieli A."/>
            <person name="Otillar R."/>
            <person name="Salamov A."/>
            <person name="Schmutz J."/>
            <person name="Khan Z."/>
            <person name="Redman R.S."/>
            <person name="Fleck N.D."/>
            <person name="Lindquist E."/>
            <person name="Grigoriev I.V."/>
            <person name="Doty S.L."/>
        </authorList>
    </citation>
    <scope>NUCLEOTIDE SEQUENCE [LARGE SCALE GENOMIC DNA]</scope>
    <source>
        <strain evidence="4 5">WP1</strain>
    </source>
</reference>
<proteinExistence type="inferred from homology"/>
<sequence>MTAAPPSRIACVTGASSGIGRASALALAAAGWTVVVSGRRQQELDQTIRLAQERNEGAQLLAVAGDLSKPDDVDTLFETIRDRFGRLDLLFNNAGRGLPAVPLEDVPLADFQSIVAINLVAPFLCTQHAFRIMRDQQPQGGRIINNGSISAHAPRPFSAPYTLTKHAITGLTKSTSLDGRAYHIACSQIDIGNAQSAMVDELRRGAGSLQPNGSRMHEEVMPVEAVADSVVHMASLPLHVNILTQTIMANAMPFVGRG</sequence>
<comment type="similarity">
    <text evidence="1 3">Belongs to the short-chain dehydrogenases/reductases (SDR) family.</text>
</comment>
<evidence type="ECO:0000313" key="5">
    <source>
        <dbReference type="Proteomes" id="UP000053890"/>
    </source>
</evidence>
<dbReference type="Proteomes" id="UP000053890">
    <property type="component" value="Unassembled WGS sequence"/>
</dbReference>
<dbReference type="OMA" id="MPYIGRG"/>
<dbReference type="GeneID" id="28977943"/>
<dbReference type="InterPro" id="IPR002347">
    <property type="entry name" value="SDR_fam"/>
</dbReference>
<protein>
    <submittedName>
        <fullName evidence="4">Uncharacterized protein</fullName>
    </submittedName>
</protein>
<gene>
    <name evidence="4" type="ORF">RHOBADRAFT_54780</name>
</gene>
<dbReference type="Pfam" id="PF00106">
    <property type="entry name" value="adh_short"/>
    <property type="match status" value="1"/>
</dbReference>
<dbReference type="PANTHER" id="PTHR43669:SF12">
    <property type="entry name" value="BLR5618 PROTEIN"/>
    <property type="match status" value="1"/>
</dbReference>
<evidence type="ECO:0000256" key="2">
    <source>
        <dbReference type="ARBA" id="ARBA00023002"/>
    </source>
</evidence>
<accession>A0A0P9EJ68</accession>
<dbReference type="AlphaFoldDB" id="A0A0P9EJ68"/>
<dbReference type="CDD" id="cd05233">
    <property type="entry name" value="SDR_c"/>
    <property type="match status" value="1"/>
</dbReference>
<organism evidence="4 5">
    <name type="scientific">Rhodotorula graminis (strain WP1)</name>
    <dbReference type="NCBI Taxonomy" id="578459"/>
    <lineage>
        <taxon>Eukaryota</taxon>
        <taxon>Fungi</taxon>
        <taxon>Dikarya</taxon>
        <taxon>Basidiomycota</taxon>
        <taxon>Pucciniomycotina</taxon>
        <taxon>Microbotryomycetes</taxon>
        <taxon>Sporidiobolales</taxon>
        <taxon>Sporidiobolaceae</taxon>
        <taxon>Rhodotorula</taxon>
    </lineage>
</organism>
<dbReference type="PRINTS" id="PR00080">
    <property type="entry name" value="SDRFAMILY"/>
</dbReference>
<keyword evidence="5" id="KW-1185">Reference proteome</keyword>
<evidence type="ECO:0000313" key="4">
    <source>
        <dbReference type="EMBL" id="KPV73574.1"/>
    </source>
</evidence>
<evidence type="ECO:0000256" key="1">
    <source>
        <dbReference type="ARBA" id="ARBA00006484"/>
    </source>
</evidence>
<dbReference type="STRING" id="578459.A0A0P9EJ68"/>
<dbReference type="GO" id="GO:0016491">
    <property type="term" value="F:oxidoreductase activity"/>
    <property type="evidence" value="ECO:0007669"/>
    <property type="project" value="UniProtKB-KW"/>
</dbReference>
<keyword evidence="2" id="KW-0560">Oxidoreductase</keyword>
<dbReference type="OrthoDB" id="1933717at2759"/>